<evidence type="ECO:0000259" key="1">
    <source>
        <dbReference type="Pfam" id="PF02627"/>
    </source>
</evidence>
<dbReference type="KEGG" id="eaz:JHT90_08510"/>
<dbReference type="Proteomes" id="UP000595278">
    <property type="component" value="Chromosome"/>
</dbReference>
<accession>A0A974ND94</accession>
<dbReference type="InterPro" id="IPR010195">
    <property type="entry name" value="Uncharacterised_peroxidase-rel"/>
</dbReference>
<dbReference type="NCBIfam" id="TIGR01926">
    <property type="entry name" value="peroxid_rel"/>
    <property type="match status" value="1"/>
</dbReference>
<dbReference type="RefSeq" id="WP_201090361.1">
    <property type="nucleotide sequence ID" value="NZ_CP067393.1"/>
</dbReference>
<keyword evidence="2" id="KW-0560">Oxidoreductase</keyword>
<organism evidence="2 3">
    <name type="scientific">Entomomonas asaccharolytica</name>
    <dbReference type="NCBI Taxonomy" id="2785331"/>
    <lineage>
        <taxon>Bacteria</taxon>
        <taxon>Pseudomonadati</taxon>
        <taxon>Pseudomonadota</taxon>
        <taxon>Gammaproteobacteria</taxon>
        <taxon>Pseudomonadales</taxon>
        <taxon>Pseudomonadaceae</taxon>
        <taxon>Entomomonas</taxon>
    </lineage>
</organism>
<dbReference type="PANTHER" id="PTHR35446:SF3">
    <property type="entry name" value="CMD DOMAIN-CONTAINING PROTEIN"/>
    <property type="match status" value="1"/>
</dbReference>
<name>A0A974ND94_9GAMM</name>
<gene>
    <name evidence="2" type="ORF">JHT90_08510</name>
</gene>
<feature type="domain" description="Carboxymuconolactone decarboxylase-like" evidence="1">
    <location>
        <begin position="42"/>
        <end position="124"/>
    </location>
</feature>
<dbReference type="SUPFAM" id="SSF69118">
    <property type="entry name" value="AhpD-like"/>
    <property type="match status" value="1"/>
</dbReference>
<dbReference type="Pfam" id="PF02627">
    <property type="entry name" value="CMD"/>
    <property type="match status" value="1"/>
</dbReference>
<dbReference type="AlphaFoldDB" id="A0A974ND94"/>
<proteinExistence type="predicted"/>
<dbReference type="GO" id="GO:0051920">
    <property type="term" value="F:peroxiredoxin activity"/>
    <property type="evidence" value="ECO:0007669"/>
    <property type="project" value="InterPro"/>
</dbReference>
<evidence type="ECO:0000313" key="3">
    <source>
        <dbReference type="Proteomes" id="UP000595278"/>
    </source>
</evidence>
<dbReference type="Gene3D" id="1.20.1290.10">
    <property type="entry name" value="AhpD-like"/>
    <property type="match status" value="1"/>
</dbReference>
<reference evidence="2 3" key="1">
    <citation type="submission" date="2021-01" db="EMBL/GenBank/DDBJ databases">
        <title>Entomomonas sp. F2A isolated from a house cricket (Acheta domesticus).</title>
        <authorList>
            <person name="Spergser J."/>
            <person name="Busse H.-J."/>
        </authorList>
    </citation>
    <scope>NUCLEOTIDE SEQUENCE [LARGE SCALE GENOMIC DNA]</scope>
    <source>
        <strain evidence="2 3">F2A</strain>
    </source>
</reference>
<dbReference type="InterPro" id="IPR004675">
    <property type="entry name" value="AhpD_core"/>
</dbReference>
<dbReference type="EMBL" id="CP067393">
    <property type="protein sequence ID" value="QQP84464.1"/>
    <property type="molecule type" value="Genomic_DNA"/>
</dbReference>
<dbReference type="PANTHER" id="PTHR35446">
    <property type="entry name" value="SI:CH211-175M2.5"/>
    <property type="match status" value="1"/>
</dbReference>
<keyword evidence="2" id="KW-0575">Peroxidase</keyword>
<sequence>MTRFTIPADINAAPEQSREMLEAVNKKLGKVPNLYRLVALSPEALTGYVSLSGALAKGKLHAKTREAISLALAELNGCAYCLSAHSYISKNLMKVDDAEIAANRNGTSTDEKNKAAIEFAVKVAEKKGKVSAQDLQNIHEHGYSEAEIIEIVQNVALNIWTNYMNNVAETEVDFPPITPK</sequence>
<evidence type="ECO:0000313" key="2">
    <source>
        <dbReference type="EMBL" id="QQP84464.1"/>
    </source>
</evidence>
<protein>
    <submittedName>
        <fullName evidence="2">Peroxidase-related enzyme</fullName>
    </submittedName>
</protein>
<dbReference type="InterPro" id="IPR003779">
    <property type="entry name" value="CMD-like"/>
</dbReference>
<dbReference type="NCBIfam" id="TIGR00778">
    <property type="entry name" value="ahpD_dom"/>
    <property type="match status" value="1"/>
</dbReference>
<keyword evidence="3" id="KW-1185">Reference proteome</keyword>
<dbReference type="InterPro" id="IPR029032">
    <property type="entry name" value="AhpD-like"/>
</dbReference>